<dbReference type="Gene3D" id="3.80.10.10">
    <property type="entry name" value="Ribonuclease Inhibitor"/>
    <property type="match status" value="1"/>
</dbReference>
<accession>A0A9P3LUH2</accession>
<dbReference type="SUPFAM" id="SSF81383">
    <property type="entry name" value="F-box domain"/>
    <property type="match status" value="1"/>
</dbReference>
<dbReference type="AlphaFoldDB" id="A0A9P3LUH2"/>
<name>A0A9P3LUH2_9FUNG</name>
<keyword evidence="3" id="KW-1185">Reference proteome</keyword>
<reference evidence="2" key="1">
    <citation type="submission" date="2021-11" db="EMBL/GenBank/DDBJ databases">
        <authorList>
            <person name="Herlambang A."/>
            <person name="Guo Y."/>
            <person name="Takashima Y."/>
            <person name="Nishizawa T."/>
        </authorList>
    </citation>
    <scope>NUCLEOTIDE SEQUENCE</scope>
    <source>
        <strain evidence="2">E1425</strain>
    </source>
</reference>
<dbReference type="InterPro" id="IPR036047">
    <property type="entry name" value="F-box-like_dom_sf"/>
</dbReference>
<evidence type="ECO:0000259" key="1">
    <source>
        <dbReference type="Pfam" id="PF00646"/>
    </source>
</evidence>
<gene>
    <name evidence="2" type="ORF">EMPS_03279</name>
</gene>
<sequence>MSSSSSSSTTAQGAVAAVRPVRFLPESLGPLALLPSEVHGIIANHLSTPDLASCVRVSHGFRNIWIHYMFRDMRLIEPRQSELFQLNSTTTFKRHCRLTRSFVSFRLMEDGAILRDSGCTSLRRLDLRLPLEGEVVDVRAVVELLGDVLRTNSRLNHVACTGRLDWTAVLDLLSSSNPISYLYFNFVGADLAEVSSPPGAQSSAMTRKLPALKKLSLVSFPGSSSGYLVLLRECSRLETVRWKLVGAWAPSDKVKEELSELLKNVRSLSWEGMEIDEEALGEMLALGTETKRVTISAPIVRSFAPIANRAASFKSLTLRGVLSLFSSELQRFLENATTLEKLCALPLRIVEKRHVRLLARNFHDRGGTVDLVLDGVDGSGLRWGCAMTLTRLEVLIERRYPTRVDGTSAVTEGQSMPLSAECWLEHQMVYEQLGQLVNLRHLRLGQMMAPRSVGGEEERGGYQTNCLLFSVESELGPLHGMRAIQTLDVRWIAHEIGRPELDWMHNNLPKLRVVVGVADTPPHADRLWRHRSAGAKAWMDEHPRGVGRDHYEQQ</sequence>
<evidence type="ECO:0000313" key="2">
    <source>
        <dbReference type="EMBL" id="GJJ70929.1"/>
    </source>
</evidence>
<dbReference type="Pfam" id="PF00646">
    <property type="entry name" value="F-box"/>
    <property type="match status" value="1"/>
</dbReference>
<comment type="caution">
    <text evidence="2">The sequence shown here is derived from an EMBL/GenBank/DDBJ whole genome shotgun (WGS) entry which is preliminary data.</text>
</comment>
<protein>
    <recommendedName>
        <fullName evidence="1">F-box domain-containing protein</fullName>
    </recommendedName>
</protein>
<reference evidence="2" key="2">
    <citation type="journal article" date="2022" name="Microbiol. Resour. Announc.">
        <title>Whole-Genome Sequence of Entomortierella parvispora E1425, a Mucoromycotan Fungus Associated with Burkholderiaceae-Related Endosymbiotic Bacteria.</title>
        <authorList>
            <person name="Herlambang A."/>
            <person name="Guo Y."/>
            <person name="Takashima Y."/>
            <person name="Narisawa K."/>
            <person name="Ohta H."/>
            <person name="Nishizawa T."/>
        </authorList>
    </citation>
    <scope>NUCLEOTIDE SEQUENCE</scope>
    <source>
        <strain evidence="2">E1425</strain>
    </source>
</reference>
<dbReference type="InterPro" id="IPR001810">
    <property type="entry name" value="F-box_dom"/>
</dbReference>
<proteinExistence type="predicted"/>
<evidence type="ECO:0000313" key="3">
    <source>
        <dbReference type="Proteomes" id="UP000827284"/>
    </source>
</evidence>
<dbReference type="InterPro" id="IPR032675">
    <property type="entry name" value="LRR_dom_sf"/>
</dbReference>
<dbReference type="Proteomes" id="UP000827284">
    <property type="component" value="Unassembled WGS sequence"/>
</dbReference>
<organism evidence="2 3">
    <name type="scientific">Entomortierella parvispora</name>
    <dbReference type="NCBI Taxonomy" id="205924"/>
    <lineage>
        <taxon>Eukaryota</taxon>
        <taxon>Fungi</taxon>
        <taxon>Fungi incertae sedis</taxon>
        <taxon>Mucoromycota</taxon>
        <taxon>Mortierellomycotina</taxon>
        <taxon>Mortierellomycetes</taxon>
        <taxon>Mortierellales</taxon>
        <taxon>Mortierellaceae</taxon>
        <taxon>Entomortierella</taxon>
    </lineage>
</organism>
<dbReference type="EMBL" id="BQFW01000004">
    <property type="protein sequence ID" value="GJJ70929.1"/>
    <property type="molecule type" value="Genomic_DNA"/>
</dbReference>
<feature type="domain" description="F-box" evidence="1">
    <location>
        <begin position="33"/>
        <end position="65"/>
    </location>
</feature>